<dbReference type="PANTHER" id="PTHR33463">
    <property type="entry name" value="NB-ARC DOMAIN-CONTAINING PROTEIN-RELATED"/>
    <property type="match status" value="1"/>
</dbReference>
<dbReference type="InterPro" id="IPR002182">
    <property type="entry name" value="NB-ARC"/>
</dbReference>
<dbReference type="InterPro" id="IPR050905">
    <property type="entry name" value="Plant_NBS-LRR"/>
</dbReference>
<dbReference type="FunFam" id="3.40.50.300:FF:001091">
    <property type="entry name" value="Probable disease resistance protein At1g61300"/>
    <property type="match status" value="1"/>
</dbReference>
<dbReference type="PANTHER" id="PTHR33463:SF187">
    <property type="entry name" value="AND NB-ARC DOMAIN DISEASE RESISTANCE PROTEIN, PUTATIVE-RELATED"/>
    <property type="match status" value="1"/>
</dbReference>
<gene>
    <name evidence="3" type="ORF">CFP56_019746</name>
</gene>
<evidence type="ECO:0000259" key="2">
    <source>
        <dbReference type="Pfam" id="PF00931"/>
    </source>
</evidence>
<dbReference type="InterPro" id="IPR027417">
    <property type="entry name" value="P-loop_NTPase"/>
</dbReference>
<reference evidence="3" key="2">
    <citation type="journal article" date="2018" name="Sci. Data">
        <title>The draft genome sequence of cork oak.</title>
        <authorList>
            <person name="Ramos A.M."/>
            <person name="Usie A."/>
            <person name="Barbosa P."/>
            <person name="Barros P.M."/>
            <person name="Capote T."/>
            <person name="Chaves I."/>
            <person name="Simoes F."/>
            <person name="Abreu I."/>
            <person name="Carrasquinho I."/>
            <person name="Faro C."/>
            <person name="Guimaraes J.B."/>
            <person name="Mendonca D."/>
            <person name="Nobrega F."/>
            <person name="Rodrigues L."/>
            <person name="Saibo N.J.M."/>
            <person name="Varela M.C."/>
            <person name="Egas C."/>
            <person name="Matos J."/>
            <person name="Miguel C.M."/>
            <person name="Oliveira M.M."/>
            <person name="Ricardo C.P."/>
            <person name="Goncalves S."/>
        </authorList>
    </citation>
    <scope>NUCLEOTIDE SEQUENCE [LARGE SCALE GENOMIC DNA]</scope>
    <source>
        <strain evidence="3">HL8</strain>
    </source>
</reference>
<dbReference type="AlphaFoldDB" id="A0AAW0LZ30"/>
<dbReference type="PRINTS" id="PR00364">
    <property type="entry name" value="DISEASERSIST"/>
</dbReference>
<name>A0AAW0LZ30_QUESU</name>
<reference evidence="3" key="3">
    <citation type="submission" date="2023-07" db="EMBL/GenBank/DDBJ databases">
        <title>An improved reference 1 genome and first organelle genomes of Quercus suber.</title>
        <authorList>
            <consortium name="Genosuber Consortium"/>
            <person name="Usie A."/>
            <person name="Serra O."/>
            <person name="Barros P."/>
        </authorList>
    </citation>
    <scope>NUCLEOTIDE SEQUENCE</scope>
    <source>
        <strain evidence="3">HL8</strain>
        <tissue evidence="3">Leaves</tissue>
    </source>
</reference>
<feature type="domain" description="NB-ARC" evidence="2">
    <location>
        <begin position="104"/>
        <end position="220"/>
    </location>
</feature>
<proteinExistence type="predicted"/>
<dbReference type="Pfam" id="PF00931">
    <property type="entry name" value="NB-ARC"/>
    <property type="match status" value="1"/>
</dbReference>
<protein>
    <submittedName>
        <fullName evidence="3">Disease resistance protein</fullName>
    </submittedName>
</protein>
<evidence type="ECO:0000313" key="3">
    <source>
        <dbReference type="EMBL" id="KAK7857013.1"/>
    </source>
</evidence>
<comment type="caution">
    <text evidence="3">The sequence shown here is derived from an EMBL/GenBank/DDBJ whole genome shotgun (WGS) entry which is preliminary data.</text>
</comment>
<dbReference type="GO" id="GO:0043531">
    <property type="term" value="F:ADP binding"/>
    <property type="evidence" value="ECO:0007669"/>
    <property type="project" value="InterPro"/>
</dbReference>
<evidence type="ECO:0000256" key="1">
    <source>
        <dbReference type="ARBA" id="ARBA00022821"/>
    </source>
</evidence>
<keyword evidence="1" id="KW-0611">Plant defense</keyword>
<dbReference type="Gene3D" id="3.40.50.300">
    <property type="entry name" value="P-loop containing nucleotide triphosphate hydrolases"/>
    <property type="match status" value="1"/>
</dbReference>
<dbReference type="GO" id="GO:0006952">
    <property type="term" value="P:defense response"/>
    <property type="evidence" value="ECO:0007669"/>
    <property type="project" value="UniProtKB-KW"/>
</dbReference>
<sequence length="221" mass="25489">MQWAKGPREGYLPMKMLGSFLELGKTILAPIIEYYNYYEGADEHLKNLKRKRDDLDYKKVACKKILEVTELIDQSCGFGDCLVIGPLVRNGDELPTRALVGGSTLEKIWKHLLDEDFRMIGVYGMGGIGKIVVMKEINNRLLKERDKFNYAIWVTVSKAFNVIKLQNDIACHLNLENELSKFKDETTRAGKLYAELKKRKRYVLILDETWKAFPLEIVKIP</sequence>
<accession>A0AAW0LZ30</accession>
<dbReference type="EMBL" id="PKMF04000030">
    <property type="protein sequence ID" value="KAK7857013.1"/>
    <property type="molecule type" value="Genomic_DNA"/>
</dbReference>
<dbReference type="SUPFAM" id="SSF52540">
    <property type="entry name" value="P-loop containing nucleoside triphosphate hydrolases"/>
    <property type="match status" value="1"/>
</dbReference>
<reference evidence="3" key="1">
    <citation type="submission" date="2017-12" db="EMBL/GenBank/DDBJ databases">
        <authorList>
            <person name="Barbosa P."/>
            <person name="Usie A."/>
            <person name="Ramos A.M."/>
        </authorList>
    </citation>
    <scope>NUCLEOTIDE SEQUENCE</scope>
    <source>
        <strain evidence="3">HL8</strain>
        <tissue evidence="3">Leaves</tissue>
    </source>
</reference>
<organism evidence="3">
    <name type="scientific">Quercus suber</name>
    <name type="common">Cork oak</name>
    <dbReference type="NCBI Taxonomy" id="58331"/>
    <lineage>
        <taxon>Eukaryota</taxon>
        <taxon>Viridiplantae</taxon>
        <taxon>Streptophyta</taxon>
        <taxon>Embryophyta</taxon>
        <taxon>Tracheophyta</taxon>
        <taxon>Spermatophyta</taxon>
        <taxon>Magnoliopsida</taxon>
        <taxon>eudicotyledons</taxon>
        <taxon>Gunneridae</taxon>
        <taxon>Pentapetalae</taxon>
        <taxon>rosids</taxon>
        <taxon>fabids</taxon>
        <taxon>Fagales</taxon>
        <taxon>Fagaceae</taxon>
        <taxon>Quercus</taxon>
    </lineage>
</organism>